<sequence length="95" mass="10647">MSSPIPTNTPEPMSIDEYQETILAELNMILTTVKQIDSNLVKSIGLLEESVDIQKNGQPNLIWINDSLTYKEMVVRNVQALSDVLKMLDAIEGEK</sequence>
<keyword evidence="2" id="KW-1185">Reference proteome</keyword>
<name>A0A1E4SB00_9ASCO</name>
<proteinExistence type="predicted"/>
<reference evidence="2" key="1">
    <citation type="submission" date="2016-05" db="EMBL/GenBank/DDBJ databases">
        <title>Comparative genomics of biotechnologically important yeasts.</title>
        <authorList>
            <consortium name="DOE Joint Genome Institute"/>
            <person name="Riley R."/>
            <person name="Haridas S."/>
            <person name="Wolfe K.H."/>
            <person name="Lopes M.R."/>
            <person name="Hittinger C.T."/>
            <person name="Goker M."/>
            <person name="Salamov A."/>
            <person name="Wisecaver J."/>
            <person name="Long T.M."/>
            <person name="Aerts A.L."/>
            <person name="Barry K."/>
            <person name="Choi C."/>
            <person name="Clum A."/>
            <person name="Coughlan A.Y."/>
            <person name="Deshpande S."/>
            <person name="Douglass A.P."/>
            <person name="Hanson S.J."/>
            <person name="Klenk H.-P."/>
            <person name="Labutti K."/>
            <person name="Lapidus A."/>
            <person name="Lindquist E."/>
            <person name="Lipzen A."/>
            <person name="Meier-Kolthoff J.P."/>
            <person name="Ohm R.A."/>
            <person name="Otillar R.P."/>
            <person name="Pangilinan J."/>
            <person name="Peng Y."/>
            <person name="Rokas A."/>
            <person name="Rosa C.A."/>
            <person name="Scheuner C."/>
            <person name="Sibirny A.A."/>
            <person name="Slot J.C."/>
            <person name="Stielow J.B."/>
            <person name="Sun H."/>
            <person name="Kurtzman C.P."/>
            <person name="Blackwell M."/>
            <person name="Grigoriev I.V."/>
            <person name="Jeffries T.W."/>
        </authorList>
    </citation>
    <scope>NUCLEOTIDE SEQUENCE [LARGE SCALE GENOMIC DNA]</scope>
    <source>
        <strain evidence="2">NRRL Y-17324</strain>
    </source>
</reference>
<dbReference type="GeneID" id="30984898"/>
<protein>
    <submittedName>
        <fullName evidence="1">Uncharacterized protein</fullName>
    </submittedName>
</protein>
<organism evidence="1 2">
    <name type="scientific">Suhomyces tanzawaensis NRRL Y-17324</name>
    <dbReference type="NCBI Taxonomy" id="984487"/>
    <lineage>
        <taxon>Eukaryota</taxon>
        <taxon>Fungi</taxon>
        <taxon>Dikarya</taxon>
        <taxon>Ascomycota</taxon>
        <taxon>Saccharomycotina</taxon>
        <taxon>Pichiomycetes</taxon>
        <taxon>Debaryomycetaceae</taxon>
        <taxon>Suhomyces</taxon>
    </lineage>
</organism>
<dbReference type="Proteomes" id="UP000094285">
    <property type="component" value="Unassembled WGS sequence"/>
</dbReference>
<dbReference type="RefSeq" id="XP_020061822.1">
    <property type="nucleotide sequence ID" value="XM_020210762.1"/>
</dbReference>
<dbReference type="OrthoDB" id="4025969at2759"/>
<evidence type="ECO:0000313" key="2">
    <source>
        <dbReference type="Proteomes" id="UP000094285"/>
    </source>
</evidence>
<accession>A0A1E4SB00</accession>
<dbReference type="AlphaFoldDB" id="A0A1E4SB00"/>
<dbReference type="EMBL" id="KV453918">
    <property type="protein sequence ID" value="ODV76700.1"/>
    <property type="molecule type" value="Genomic_DNA"/>
</dbReference>
<gene>
    <name evidence="1" type="ORF">CANTADRAFT_58054</name>
</gene>
<evidence type="ECO:0000313" key="1">
    <source>
        <dbReference type="EMBL" id="ODV76700.1"/>
    </source>
</evidence>